<protein>
    <submittedName>
        <fullName evidence="1">Uncharacterized protein</fullName>
    </submittedName>
</protein>
<keyword evidence="2" id="KW-1185">Reference proteome</keyword>
<evidence type="ECO:0000313" key="2">
    <source>
        <dbReference type="Proteomes" id="UP001214576"/>
    </source>
</evidence>
<reference evidence="1" key="1">
    <citation type="submission" date="2022-03" db="EMBL/GenBank/DDBJ databases">
        <title>Genomic analyses of argali, domestic sheep and their hybrids provide insights into chromosomal evolution, heterosis and genetic basis of agronomic traits.</title>
        <authorList>
            <person name="Li M."/>
        </authorList>
    </citation>
    <scope>NUCLEOTIDE SEQUENCE</scope>
    <source>
        <strain evidence="1">CAU-MHL-2022a</strain>
        <tissue evidence="1">Skin</tissue>
    </source>
</reference>
<gene>
    <name evidence="1" type="ORF">MG293_006810</name>
</gene>
<sequence length="136" mass="14787">MPWTRSACDLSAPAAHGVQGQGGQTRQQALPAALEPLYAQQNIHIPPEAQEKMVSSKEKKKMTSSSTKHGCTYCDLWSGSSHPGATRRMCLRPEHRGGRTLWFCTSLSSSELSSSGASPHPSQNFAFIELRLGPYS</sequence>
<organism evidence="1 2">
    <name type="scientific">Ovis ammon polii</name>
    <dbReference type="NCBI Taxonomy" id="230172"/>
    <lineage>
        <taxon>Eukaryota</taxon>
        <taxon>Metazoa</taxon>
        <taxon>Chordata</taxon>
        <taxon>Craniata</taxon>
        <taxon>Vertebrata</taxon>
        <taxon>Euteleostomi</taxon>
        <taxon>Mammalia</taxon>
        <taxon>Eutheria</taxon>
        <taxon>Laurasiatheria</taxon>
        <taxon>Artiodactyla</taxon>
        <taxon>Ruminantia</taxon>
        <taxon>Pecora</taxon>
        <taxon>Bovidae</taxon>
        <taxon>Caprinae</taxon>
        <taxon>Ovis</taxon>
    </lineage>
</organism>
<dbReference type="EMBL" id="JAKZEL010000006">
    <property type="protein sequence ID" value="KAI4542684.1"/>
    <property type="molecule type" value="Genomic_DNA"/>
</dbReference>
<name>A0AAD4UDG1_OVIAM</name>
<accession>A0AAD4UDG1</accession>
<comment type="caution">
    <text evidence="1">The sequence shown here is derived from an EMBL/GenBank/DDBJ whole genome shotgun (WGS) entry which is preliminary data.</text>
</comment>
<dbReference type="AlphaFoldDB" id="A0AAD4UDG1"/>
<proteinExistence type="predicted"/>
<dbReference type="Proteomes" id="UP001214576">
    <property type="component" value="Unassembled WGS sequence"/>
</dbReference>
<evidence type="ECO:0000313" key="1">
    <source>
        <dbReference type="EMBL" id="KAI4542684.1"/>
    </source>
</evidence>